<dbReference type="eggNOG" id="COG0268">
    <property type="taxonomic scope" value="Bacteria"/>
</dbReference>
<keyword evidence="10" id="KW-1185">Reference proteome</keyword>
<comment type="similarity">
    <text evidence="2 8">Belongs to the bacterial ribosomal protein bS20 family.</text>
</comment>
<dbReference type="PANTHER" id="PTHR33398:SF1">
    <property type="entry name" value="SMALL RIBOSOMAL SUBUNIT PROTEIN BS20C"/>
    <property type="match status" value="1"/>
</dbReference>
<reference evidence="9 10" key="1">
    <citation type="journal article" date="2007" name="Science">
        <title>The Calyptogena magnifica chemoautotrophic symbiont genome.</title>
        <authorList>
            <person name="Newton I.L.G."/>
            <person name="Woyke T."/>
            <person name="Auchtung T.A."/>
            <person name="Dilly G.F."/>
            <person name="Dutton R.J."/>
            <person name="Fisher M.C."/>
            <person name="Fontanez K.M."/>
            <person name="Lau E."/>
            <person name="Stewart F.J."/>
            <person name="Richardson P.M."/>
            <person name="Barry K.W."/>
            <person name="Saunders E."/>
            <person name="Detter J.C."/>
            <person name="Wu D."/>
            <person name="Eisen J.A."/>
            <person name="Cavanaugh C.M."/>
        </authorList>
    </citation>
    <scope>NUCLEOTIDE SEQUENCE [LARGE SCALE GENOMIC DNA]</scope>
    <source>
        <strain evidence="9 10">Cm</strain>
    </source>
</reference>
<dbReference type="InterPro" id="IPR002583">
    <property type="entry name" value="Ribosomal_bS20"/>
</dbReference>
<evidence type="ECO:0000256" key="6">
    <source>
        <dbReference type="ARBA" id="ARBA00023274"/>
    </source>
</evidence>
<name>A1AX19_RUTMC</name>
<dbReference type="NCBIfam" id="TIGR00029">
    <property type="entry name" value="S20"/>
    <property type="match status" value="1"/>
</dbReference>
<dbReference type="SUPFAM" id="SSF46992">
    <property type="entry name" value="Ribosomal protein S20"/>
    <property type="match status" value="1"/>
</dbReference>
<proteinExistence type="inferred from homology"/>
<dbReference type="GO" id="GO:0070181">
    <property type="term" value="F:small ribosomal subunit rRNA binding"/>
    <property type="evidence" value="ECO:0007669"/>
    <property type="project" value="TreeGrafter"/>
</dbReference>
<evidence type="ECO:0000256" key="5">
    <source>
        <dbReference type="ARBA" id="ARBA00022980"/>
    </source>
</evidence>
<evidence type="ECO:0000256" key="3">
    <source>
        <dbReference type="ARBA" id="ARBA00022730"/>
    </source>
</evidence>
<dbReference type="GO" id="GO:0003735">
    <property type="term" value="F:structural constituent of ribosome"/>
    <property type="evidence" value="ECO:0007669"/>
    <property type="project" value="InterPro"/>
</dbReference>
<dbReference type="Proteomes" id="UP000002587">
    <property type="component" value="Chromosome"/>
</dbReference>
<dbReference type="AlphaFoldDB" id="A1AX19"/>
<sequence>MLLIYFIFLLIMANSAGSRKRARQAVKRNKHNSQIRAKVRTFIKKVAYALEAGNKEQAQSGFSIMQKIIDQAVNKGLMHKSQAARKKSRLNAQIKAL</sequence>
<keyword evidence="5 8" id="KW-0689">Ribosomal protein</keyword>
<protein>
    <recommendedName>
        <fullName evidence="7 8">Small ribosomal subunit protein bS20</fullName>
    </recommendedName>
</protein>
<keyword evidence="4 8" id="KW-0694">RNA-binding</keyword>
<dbReference type="FunFam" id="1.20.58.110:FF:000001">
    <property type="entry name" value="30S ribosomal protein S20"/>
    <property type="match status" value="1"/>
</dbReference>
<dbReference type="Pfam" id="PF01649">
    <property type="entry name" value="Ribosomal_S20p"/>
    <property type="match status" value="1"/>
</dbReference>
<accession>A1AX19</accession>
<evidence type="ECO:0000256" key="1">
    <source>
        <dbReference type="ARBA" id="ARBA00003134"/>
    </source>
</evidence>
<evidence type="ECO:0000256" key="7">
    <source>
        <dbReference type="ARBA" id="ARBA00035136"/>
    </source>
</evidence>
<gene>
    <name evidence="8" type="primary">rpsT</name>
    <name evidence="9" type="ordered locus">Rmag_0749</name>
</gene>
<dbReference type="Gene3D" id="1.20.58.110">
    <property type="entry name" value="Ribosomal protein S20"/>
    <property type="match status" value="1"/>
</dbReference>
<dbReference type="GO" id="GO:0006412">
    <property type="term" value="P:translation"/>
    <property type="evidence" value="ECO:0007669"/>
    <property type="project" value="UniProtKB-UniRule"/>
</dbReference>
<keyword evidence="6 8" id="KW-0687">Ribonucleoprotein</keyword>
<evidence type="ECO:0000256" key="2">
    <source>
        <dbReference type="ARBA" id="ARBA00007634"/>
    </source>
</evidence>
<evidence type="ECO:0000256" key="4">
    <source>
        <dbReference type="ARBA" id="ARBA00022884"/>
    </source>
</evidence>
<dbReference type="KEGG" id="rma:Rmag_0749"/>
<evidence type="ECO:0000256" key="8">
    <source>
        <dbReference type="HAMAP-Rule" id="MF_00500"/>
    </source>
</evidence>
<dbReference type="HOGENOM" id="CLU_160655_4_0_6"/>
<keyword evidence="3 8" id="KW-0699">rRNA-binding</keyword>
<dbReference type="GO" id="GO:0015935">
    <property type="term" value="C:small ribosomal subunit"/>
    <property type="evidence" value="ECO:0007669"/>
    <property type="project" value="TreeGrafter"/>
</dbReference>
<dbReference type="EMBL" id="CP000488">
    <property type="protein sequence ID" value="ABL02476.1"/>
    <property type="molecule type" value="Genomic_DNA"/>
</dbReference>
<dbReference type="GO" id="GO:0005829">
    <property type="term" value="C:cytosol"/>
    <property type="evidence" value="ECO:0007669"/>
    <property type="project" value="TreeGrafter"/>
</dbReference>
<dbReference type="STRING" id="413404.Rmag_0749"/>
<evidence type="ECO:0000313" key="10">
    <source>
        <dbReference type="Proteomes" id="UP000002587"/>
    </source>
</evidence>
<organism evidence="9 10">
    <name type="scientific">Ruthia magnifica subsp. Calyptogena magnifica</name>
    <dbReference type="NCBI Taxonomy" id="413404"/>
    <lineage>
        <taxon>Bacteria</taxon>
        <taxon>Pseudomonadati</taxon>
        <taxon>Pseudomonadota</taxon>
        <taxon>Gammaproteobacteria</taxon>
        <taxon>Candidatus Pseudothioglobaceae</taxon>
        <taxon>Candidatus Ruthturnera</taxon>
    </lineage>
</organism>
<dbReference type="PANTHER" id="PTHR33398">
    <property type="entry name" value="30S RIBOSOMAL PROTEIN S20"/>
    <property type="match status" value="1"/>
</dbReference>
<dbReference type="InterPro" id="IPR036510">
    <property type="entry name" value="Ribosomal_bS20_sf"/>
</dbReference>
<evidence type="ECO:0000313" key="9">
    <source>
        <dbReference type="EMBL" id="ABL02476.1"/>
    </source>
</evidence>
<dbReference type="HAMAP" id="MF_00500">
    <property type="entry name" value="Ribosomal_bS20"/>
    <property type="match status" value="1"/>
</dbReference>
<comment type="function">
    <text evidence="1 8">Binds directly to 16S ribosomal RNA.</text>
</comment>